<dbReference type="InterPro" id="IPR013750">
    <property type="entry name" value="GHMP_kinase_C_dom"/>
</dbReference>
<dbReference type="InterPro" id="IPR020568">
    <property type="entry name" value="Ribosomal_Su5_D2-typ_SF"/>
</dbReference>
<dbReference type="Pfam" id="PF08544">
    <property type="entry name" value="GHMP_kinases_C"/>
    <property type="match status" value="1"/>
</dbReference>
<comment type="caution">
    <text evidence="9">The sequence shown here is derived from an EMBL/GenBank/DDBJ whole genome shotgun (WGS) entry which is preliminary data.</text>
</comment>
<evidence type="ECO:0000256" key="3">
    <source>
        <dbReference type="ARBA" id="ARBA00022679"/>
    </source>
</evidence>
<keyword evidence="6" id="KW-0067">ATP-binding</keyword>
<accession>A0A841ZP25</accession>
<reference evidence="9 10" key="1">
    <citation type="submission" date="2020-03" db="EMBL/GenBank/DDBJ databases">
        <title>Soil Listeria distribution.</title>
        <authorList>
            <person name="Liao J."/>
            <person name="Wiedmann M."/>
        </authorList>
    </citation>
    <scope>NUCLEOTIDE SEQUENCE [LARGE SCALE GENOMIC DNA]</scope>
    <source>
        <strain evidence="9 10">FSL L7-1507</strain>
    </source>
</reference>
<dbReference type="InterPro" id="IPR014721">
    <property type="entry name" value="Ribsml_uS5_D2-typ_fold_subgr"/>
</dbReference>
<evidence type="ECO:0000256" key="2">
    <source>
        <dbReference type="ARBA" id="ARBA00012958"/>
    </source>
</evidence>
<dbReference type="SUPFAM" id="SSF54211">
    <property type="entry name" value="Ribosomal protein S5 domain 2-like"/>
    <property type="match status" value="1"/>
</dbReference>
<dbReference type="InterPro" id="IPR036554">
    <property type="entry name" value="GHMP_kinase_C_sf"/>
</dbReference>
<dbReference type="InterPro" id="IPR006204">
    <property type="entry name" value="GHMP_kinase_N_dom"/>
</dbReference>
<dbReference type="GO" id="GO:0005524">
    <property type="term" value="F:ATP binding"/>
    <property type="evidence" value="ECO:0007669"/>
    <property type="project" value="UniProtKB-KW"/>
</dbReference>
<dbReference type="Gene3D" id="3.30.70.890">
    <property type="entry name" value="GHMP kinase, C-terminal domain"/>
    <property type="match status" value="1"/>
</dbReference>
<dbReference type="InterPro" id="IPR035102">
    <property type="entry name" value="Phosphomevalonate_kinase"/>
</dbReference>
<evidence type="ECO:0000256" key="6">
    <source>
        <dbReference type="ARBA" id="ARBA00022840"/>
    </source>
</evidence>
<dbReference type="EC" id="2.7.4.2" evidence="2"/>
<evidence type="ECO:0000259" key="8">
    <source>
        <dbReference type="Pfam" id="PF08544"/>
    </source>
</evidence>
<dbReference type="PANTHER" id="PTHR31814:SF2">
    <property type="entry name" value="PHOSPHOMEVALONATE KINASE"/>
    <property type="match status" value="1"/>
</dbReference>
<dbReference type="UniPathway" id="UPA00057">
    <property type="reaction ID" value="UER00099"/>
</dbReference>
<evidence type="ECO:0000256" key="1">
    <source>
        <dbReference type="ARBA" id="ARBA00005017"/>
    </source>
</evidence>
<comment type="pathway">
    <text evidence="1">Isoprenoid biosynthesis; isopentenyl diphosphate biosynthesis via mevalonate pathway; isopentenyl diphosphate from (R)-mevalonate: step 2/3.</text>
</comment>
<proteinExistence type="predicted"/>
<dbReference type="Gene3D" id="3.30.230.10">
    <property type="match status" value="1"/>
</dbReference>
<dbReference type="EMBL" id="JAARRM010000005">
    <property type="protein sequence ID" value="MBC1522186.1"/>
    <property type="molecule type" value="Genomic_DNA"/>
</dbReference>
<dbReference type="SUPFAM" id="SSF55060">
    <property type="entry name" value="GHMP Kinase, C-terminal domain"/>
    <property type="match status" value="1"/>
</dbReference>
<keyword evidence="5 9" id="KW-0418">Kinase</keyword>
<evidence type="ECO:0000256" key="4">
    <source>
        <dbReference type="ARBA" id="ARBA00022741"/>
    </source>
</evidence>
<feature type="domain" description="GHMP kinase C-terminal" evidence="8">
    <location>
        <begin position="267"/>
        <end position="339"/>
    </location>
</feature>
<dbReference type="InterPro" id="IPR005917">
    <property type="entry name" value="Pmev_kinase_bact"/>
</dbReference>
<evidence type="ECO:0000313" key="10">
    <source>
        <dbReference type="Proteomes" id="UP000559885"/>
    </source>
</evidence>
<dbReference type="GO" id="GO:0004631">
    <property type="term" value="F:phosphomevalonate kinase activity"/>
    <property type="evidence" value="ECO:0007669"/>
    <property type="project" value="UniProtKB-EC"/>
</dbReference>
<evidence type="ECO:0000313" key="9">
    <source>
        <dbReference type="EMBL" id="MBC1522186.1"/>
    </source>
</evidence>
<keyword evidence="3 9" id="KW-0808">Transferase</keyword>
<dbReference type="GO" id="GO:0019287">
    <property type="term" value="P:isopentenyl diphosphate biosynthetic process, mevalonate pathway"/>
    <property type="evidence" value="ECO:0007669"/>
    <property type="project" value="UniProtKB-UniPathway"/>
</dbReference>
<dbReference type="AlphaFoldDB" id="A0A841ZP25"/>
<dbReference type="RefSeq" id="WP_185374578.1">
    <property type="nucleotide sequence ID" value="NZ_JAARRM010000005.1"/>
</dbReference>
<evidence type="ECO:0000259" key="7">
    <source>
        <dbReference type="Pfam" id="PF00288"/>
    </source>
</evidence>
<dbReference type="Proteomes" id="UP000559885">
    <property type="component" value="Unassembled WGS sequence"/>
</dbReference>
<feature type="domain" description="GHMP kinase N-terminal" evidence="7">
    <location>
        <begin position="86"/>
        <end position="167"/>
    </location>
</feature>
<protein>
    <recommendedName>
        <fullName evidence="2">phosphomevalonate kinase</fullName>
        <ecNumber evidence="2">2.7.4.2</ecNumber>
    </recommendedName>
</protein>
<dbReference type="PRINTS" id="PR00959">
    <property type="entry name" value="MEVGALKINASE"/>
</dbReference>
<dbReference type="Pfam" id="PF00288">
    <property type="entry name" value="GHMP_kinases_N"/>
    <property type="match status" value="1"/>
</dbReference>
<dbReference type="NCBIfam" id="TIGR01220">
    <property type="entry name" value="Pmev_kin_Gr_pos"/>
    <property type="match status" value="1"/>
</dbReference>
<keyword evidence="4" id="KW-0547">Nucleotide-binding</keyword>
<dbReference type="PANTHER" id="PTHR31814">
    <property type="match status" value="1"/>
</dbReference>
<gene>
    <name evidence="9" type="ORF">HB912_11065</name>
</gene>
<evidence type="ECO:0000256" key="5">
    <source>
        <dbReference type="ARBA" id="ARBA00022777"/>
    </source>
</evidence>
<sequence>MKMEIKIPGKLYIAGEYAVVESGHTAVLAAVDRYITLVLEDAPKNELKIPHYEDQVTWKTGEELKTNGEHWSFTAEAINTVTAYLKAQGISLTPIKMTIQTELIDASGFKYGLGSSAAATVAVVNALLEKFAPNTDLLTRFKLAALSHLVVQGNGSCGDIASCMYGGFIAYTTFDQEWIKRHLPYESLDWFIKNDWPALKIERLTMPDWPFLVGWTGKPVSTGRLVSEIQLFKQKSPAAYKQFLDDSSEAVQRLLEGLEKQDQTMAFGAIKENRRLLQNLGLQAGVQIETELLEKLAQIAVDCSGAGKSSGSGGGDCGIAFLPDSRAAEKVKSAWQETGIMPLPFRTGQVNIKK</sequence>
<name>A0A841ZP25_9LIST</name>
<organism evidence="9 10">
    <name type="scientific">Listeria aquatica</name>
    <dbReference type="NCBI Taxonomy" id="1494960"/>
    <lineage>
        <taxon>Bacteria</taxon>
        <taxon>Bacillati</taxon>
        <taxon>Bacillota</taxon>
        <taxon>Bacilli</taxon>
        <taxon>Bacillales</taxon>
        <taxon>Listeriaceae</taxon>
        <taxon>Listeria</taxon>
    </lineage>
</organism>